<organism evidence="2 3">
    <name type="scientific">Galerina marginata (strain CBS 339.88)</name>
    <dbReference type="NCBI Taxonomy" id="685588"/>
    <lineage>
        <taxon>Eukaryota</taxon>
        <taxon>Fungi</taxon>
        <taxon>Dikarya</taxon>
        <taxon>Basidiomycota</taxon>
        <taxon>Agaricomycotina</taxon>
        <taxon>Agaricomycetes</taxon>
        <taxon>Agaricomycetidae</taxon>
        <taxon>Agaricales</taxon>
        <taxon>Agaricineae</taxon>
        <taxon>Strophariaceae</taxon>
        <taxon>Galerina</taxon>
    </lineage>
</organism>
<proteinExistence type="predicted"/>
<dbReference type="STRING" id="685588.A0A067T0H0"/>
<evidence type="ECO:0000256" key="1">
    <source>
        <dbReference type="SAM" id="MobiDB-lite"/>
    </source>
</evidence>
<name>A0A067T0H0_GALM3</name>
<protein>
    <submittedName>
        <fullName evidence="2">Uncharacterized protein</fullName>
    </submittedName>
</protein>
<dbReference type="OrthoDB" id="10064411at2759"/>
<dbReference type="Proteomes" id="UP000027222">
    <property type="component" value="Unassembled WGS sequence"/>
</dbReference>
<evidence type="ECO:0000313" key="2">
    <source>
        <dbReference type="EMBL" id="KDR72488.1"/>
    </source>
</evidence>
<dbReference type="EMBL" id="KL142388">
    <property type="protein sequence ID" value="KDR72488.1"/>
    <property type="molecule type" value="Genomic_DNA"/>
</dbReference>
<dbReference type="HOGENOM" id="CLU_2109220_0_0_1"/>
<feature type="region of interest" description="Disordered" evidence="1">
    <location>
        <begin position="31"/>
        <end position="53"/>
    </location>
</feature>
<evidence type="ECO:0000313" key="3">
    <source>
        <dbReference type="Proteomes" id="UP000027222"/>
    </source>
</evidence>
<accession>A0A067T0H0</accession>
<sequence length="115" mass="12705">MLRTSTIRPLSSVLCRRSITFTSTTSAYDHRAIADGHKSPNHRRKPARGGQNLSDRYVRLENSLRGKEAFSKELKDLTHSGSSIPVARIGSKKAVESFHGFEVPEEPKMPADDGA</sequence>
<gene>
    <name evidence="2" type="ORF">GALMADRAFT_252584</name>
</gene>
<dbReference type="AlphaFoldDB" id="A0A067T0H0"/>
<keyword evidence="3" id="KW-1185">Reference proteome</keyword>
<reference evidence="3" key="1">
    <citation type="journal article" date="2014" name="Proc. Natl. Acad. Sci. U.S.A.">
        <title>Extensive sampling of basidiomycete genomes demonstrates inadequacy of the white-rot/brown-rot paradigm for wood decay fungi.</title>
        <authorList>
            <person name="Riley R."/>
            <person name="Salamov A.A."/>
            <person name="Brown D.W."/>
            <person name="Nagy L.G."/>
            <person name="Floudas D."/>
            <person name="Held B.W."/>
            <person name="Levasseur A."/>
            <person name="Lombard V."/>
            <person name="Morin E."/>
            <person name="Otillar R."/>
            <person name="Lindquist E.A."/>
            <person name="Sun H."/>
            <person name="LaButti K.M."/>
            <person name="Schmutz J."/>
            <person name="Jabbour D."/>
            <person name="Luo H."/>
            <person name="Baker S.E."/>
            <person name="Pisabarro A.G."/>
            <person name="Walton J.D."/>
            <person name="Blanchette R.A."/>
            <person name="Henrissat B."/>
            <person name="Martin F."/>
            <person name="Cullen D."/>
            <person name="Hibbett D.S."/>
            <person name="Grigoriev I.V."/>
        </authorList>
    </citation>
    <scope>NUCLEOTIDE SEQUENCE [LARGE SCALE GENOMIC DNA]</scope>
    <source>
        <strain evidence="3">CBS 339.88</strain>
    </source>
</reference>